<keyword evidence="4" id="KW-1185">Reference proteome</keyword>
<gene>
    <name evidence="3" type="ORF">RT717_24935</name>
</gene>
<feature type="chain" id="PRO_5045820039" evidence="1">
    <location>
        <begin position="22"/>
        <end position="286"/>
    </location>
</feature>
<dbReference type="RefSeq" id="WP_317489050.1">
    <property type="nucleotide sequence ID" value="NZ_CP136051.1"/>
</dbReference>
<reference evidence="3 4" key="1">
    <citation type="journal article" date="2023" name="Microbiol. Resour. Announc.">
        <title>Complete Genome Sequence of Imperialibacter roseus strain P4T.</title>
        <authorList>
            <person name="Tizabi D.R."/>
            <person name="Bachvaroff T."/>
            <person name="Hill R.T."/>
        </authorList>
    </citation>
    <scope>NUCLEOTIDE SEQUENCE [LARGE SCALE GENOMIC DNA]</scope>
    <source>
        <strain evidence="3 4">P4T</strain>
    </source>
</reference>
<evidence type="ECO:0000313" key="3">
    <source>
        <dbReference type="EMBL" id="WOK06324.1"/>
    </source>
</evidence>
<name>A0ABZ0IPC7_9BACT</name>
<keyword evidence="1" id="KW-0732">Signal</keyword>
<dbReference type="InterPro" id="IPR025164">
    <property type="entry name" value="Toastrack_DUF4097"/>
</dbReference>
<dbReference type="Pfam" id="PF13349">
    <property type="entry name" value="DUF4097"/>
    <property type="match status" value="1"/>
</dbReference>
<dbReference type="EMBL" id="CP136051">
    <property type="protein sequence ID" value="WOK06324.1"/>
    <property type="molecule type" value="Genomic_DNA"/>
</dbReference>
<dbReference type="Proteomes" id="UP001302349">
    <property type="component" value="Chromosome"/>
</dbReference>
<sequence>MKTIKLFTAALALTMVSQLPAKSQELARLAKVDRRDMNRFGEREGQTKEFKFKVPGSPEQYTLKVSNLQTDITFEAYSGTELVITALDYEGIPEKAKGLKPLSATGPDNTEIGLNIKTEGNVISLSGAGKAASDSDYIIKMPTAMGLSYEQESWHGGGDFVVKGLSGEINVQSKNSDIILSDVSGPIVANTVSGDINVVFGKLNATKPTSLAATSGDIDITMPSDAKVNFKLSVVSGEIYTDLDLKFAEKEGLKSWGGMNANPTFNGGGVEISLRAVSGDIFLRKK</sequence>
<evidence type="ECO:0000256" key="1">
    <source>
        <dbReference type="SAM" id="SignalP"/>
    </source>
</evidence>
<protein>
    <submittedName>
        <fullName evidence="3">DUF4097 family beta strand repeat-containing protein</fullName>
    </submittedName>
</protein>
<organism evidence="3 4">
    <name type="scientific">Imperialibacter roseus</name>
    <dbReference type="NCBI Taxonomy" id="1324217"/>
    <lineage>
        <taxon>Bacteria</taxon>
        <taxon>Pseudomonadati</taxon>
        <taxon>Bacteroidota</taxon>
        <taxon>Cytophagia</taxon>
        <taxon>Cytophagales</taxon>
        <taxon>Flammeovirgaceae</taxon>
        <taxon>Imperialibacter</taxon>
    </lineage>
</organism>
<feature type="signal peptide" evidence="1">
    <location>
        <begin position="1"/>
        <end position="21"/>
    </location>
</feature>
<feature type="domain" description="DUF4097" evidence="2">
    <location>
        <begin position="168"/>
        <end position="282"/>
    </location>
</feature>
<evidence type="ECO:0000259" key="2">
    <source>
        <dbReference type="Pfam" id="PF13349"/>
    </source>
</evidence>
<accession>A0ABZ0IPC7</accession>
<evidence type="ECO:0000313" key="4">
    <source>
        <dbReference type="Proteomes" id="UP001302349"/>
    </source>
</evidence>
<proteinExistence type="predicted"/>